<dbReference type="RefSeq" id="WP_131553344.1">
    <property type="nucleotide sequence ID" value="NZ_SJSK01000002.1"/>
</dbReference>
<evidence type="ECO:0000259" key="1">
    <source>
        <dbReference type="Pfam" id="PF09002"/>
    </source>
</evidence>
<dbReference type="InterPro" id="IPR015093">
    <property type="entry name" value="Card1_endonucl_dom"/>
</dbReference>
<dbReference type="AlphaFoldDB" id="A0A4V2MIZ6"/>
<comment type="caution">
    <text evidence="2">The sequence shown here is derived from an EMBL/GenBank/DDBJ whole genome shotgun (WGS) entry which is preliminary data.</text>
</comment>
<proteinExistence type="predicted"/>
<sequence>MKHQIALVGGQILPIFLGVKEFEPDVVHLVVTKESGDKLSYLLHSLEGYRVKEYFCGAYDVSGITEICRGIIAGCTAEDGITFNLTGGTKLMLIAAQAVLIEHGLKGFYLNIGNMLTEIPSYTQRKLQYQTATNDFFKLSGHGIASFRVLDDYSAEDLEVAGAIQTYSGESKEYSLITAHFRENVKSMKKSGREVLANGICCEWSPGNLIITLKDGKIREFNSPLVKELFFFGGWWELLVGTAIVGWDATQEILMQIVLPFRADIKQPKNEIDILINRNNKLIFVECKSGIVSQADINKIKSVRDTFGGNASKSILVSQHQPKTTLMEKCKELGIGVFYLIGEDGKSVKTFEELIEDLRKLDGQLGI</sequence>
<dbReference type="Proteomes" id="UP000292884">
    <property type="component" value="Unassembled WGS sequence"/>
</dbReference>
<gene>
    <name evidence="2" type="ORF">EZ428_11850</name>
</gene>
<dbReference type="EMBL" id="SJSK01000002">
    <property type="protein sequence ID" value="TCC92406.1"/>
    <property type="molecule type" value="Genomic_DNA"/>
</dbReference>
<dbReference type="InterPro" id="IPR011856">
    <property type="entry name" value="tRNA_endonuc-like_dom_sf"/>
</dbReference>
<feature type="domain" description="Card1 endonuclease" evidence="1">
    <location>
        <begin position="230"/>
        <end position="344"/>
    </location>
</feature>
<dbReference type="Pfam" id="PF09002">
    <property type="entry name" value="Card1_endonuc"/>
    <property type="match status" value="1"/>
</dbReference>
<dbReference type="GO" id="GO:0003676">
    <property type="term" value="F:nucleic acid binding"/>
    <property type="evidence" value="ECO:0007669"/>
    <property type="project" value="InterPro"/>
</dbReference>
<organism evidence="2 3">
    <name type="scientific">Pedobacter frigiditerrae</name>
    <dbReference type="NCBI Taxonomy" id="2530452"/>
    <lineage>
        <taxon>Bacteria</taxon>
        <taxon>Pseudomonadati</taxon>
        <taxon>Bacteroidota</taxon>
        <taxon>Sphingobacteriia</taxon>
        <taxon>Sphingobacteriales</taxon>
        <taxon>Sphingobacteriaceae</taxon>
        <taxon>Pedobacter</taxon>
    </lineage>
</organism>
<accession>A0A4V2MIZ6</accession>
<protein>
    <submittedName>
        <fullName evidence="2">DUF1887 family protein</fullName>
    </submittedName>
</protein>
<dbReference type="Gene3D" id="3.40.1350.10">
    <property type="match status" value="1"/>
</dbReference>
<dbReference type="OrthoDB" id="9785117at2"/>
<reference evidence="2 3" key="1">
    <citation type="submission" date="2019-02" db="EMBL/GenBank/DDBJ databases">
        <title>Pedobacter sp. RP-1-13 sp. nov., isolated from Arctic soil.</title>
        <authorList>
            <person name="Dahal R.H."/>
        </authorList>
    </citation>
    <scope>NUCLEOTIDE SEQUENCE [LARGE SCALE GENOMIC DNA]</scope>
    <source>
        <strain evidence="2 3">RP-1-13</strain>
    </source>
</reference>
<evidence type="ECO:0000313" key="3">
    <source>
        <dbReference type="Proteomes" id="UP000292884"/>
    </source>
</evidence>
<evidence type="ECO:0000313" key="2">
    <source>
        <dbReference type="EMBL" id="TCC92406.1"/>
    </source>
</evidence>
<dbReference type="InterPro" id="IPR011335">
    <property type="entry name" value="Restrct_endonuc-II-like"/>
</dbReference>
<dbReference type="Gene3D" id="3.40.50.10770">
    <property type="entry name" value="Hypothetical protein VC1899 like domain (Restriction endonuclease-like)"/>
    <property type="match status" value="1"/>
</dbReference>
<name>A0A4V2MIZ6_9SPHI</name>
<keyword evidence="3" id="KW-1185">Reference proteome</keyword>
<dbReference type="SUPFAM" id="SSF52980">
    <property type="entry name" value="Restriction endonuclease-like"/>
    <property type="match status" value="1"/>
</dbReference>